<dbReference type="EMBL" id="VXLD01000001">
    <property type="protein sequence ID" value="KAB1859703.1"/>
    <property type="molecule type" value="Genomic_DNA"/>
</dbReference>
<evidence type="ECO:0000313" key="3">
    <source>
        <dbReference type="Proteomes" id="UP000325788"/>
    </source>
</evidence>
<protein>
    <submittedName>
        <fullName evidence="2">Poly-beta-1,6-N-acetyl-D-glucosamine biosynthesis protein PgaD</fullName>
    </submittedName>
</protein>
<evidence type="ECO:0000256" key="1">
    <source>
        <dbReference type="SAM" id="Phobius"/>
    </source>
</evidence>
<gene>
    <name evidence="2" type="primary">pgaD</name>
    <name evidence="2" type="ORF">F4W09_00865</name>
</gene>
<sequence length="141" mass="16396">MKSQHDLVIDLRHLLPWHKRYMSNTTTALMWGAWLLLWRPFLLVWILIQLQKSTAVHHLINALSISLEYGGLELLLCSVGLLLWSRFMPSASDKMAHSEQPLATQQYADYFELSNQKIVQSRQHKITVVHHNDQGQIVDLE</sequence>
<dbReference type="AlphaFoldDB" id="A0A5N4WVC2"/>
<accession>A0A5N4WVC2</accession>
<keyword evidence="1" id="KW-1133">Transmembrane helix</keyword>
<proteinExistence type="predicted"/>
<evidence type="ECO:0000313" key="2">
    <source>
        <dbReference type="EMBL" id="KAB1859703.1"/>
    </source>
</evidence>
<comment type="caution">
    <text evidence="2">The sequence shown here is derived from an EMBL/GenBank/DDBJ whole genome shotgun (WGS) entry which is preliminary data.</text>
</comment>
<name>A0A5N4WVC2_9GAMM</name>
<reference evidence="2 3" key="1">
    <citation type="submission" date="2019-09" db="EMBL/GenBank/DDBJ databases">
        <title>Draft genome sequence of Acinetobacter tandoii W4-4-4 isolated from environmental water sample.</title>
        <authorList>
            <person name="Wee S.K."/>
            <person name="Yan B."/>
            <person name="Mustaffa S.B."/>
            <person name="Yap E.P.H."/>
        </authorList>
    </citation>
    <scope>NUCLEOTIDE SEQUENCE [LARGE SCALE GENOMIC DNA]</scope>
    <source>
        <strain evidence="2 3">W4-4-4</strain>
    </source>
</reference>
<organism evidence="2 3">
    <name type="scientific">Acinetobacter tandoii</name>
    <dbReference type="NCBI Taxonomy" id="202954"/>
    <lineage>
        <taxon>Bacteria</taxon>
        <taxon>Pseudomonadati</taxon>
        <taxon>Pseudomonadota</taxon>
        <taxon>Gammaproteobacteria</taxon>
        <taxon>Moraxellales</taxon>
        <taxon>Moraxellaceae</taxon>
        <taxon>Acinetobacter</taxon>
    </lineage>
</organism>
<keyword evidence="1" id="KW-0472">Membrane</keyword>
<dbReference type="InterPro" id="IPR023829">
    <property type="entry name" value="PGA_PgaD"/>
</dbReference>
<keyword evidence="1" id="KW-0812">Transmembrane</keyword>
<dbReference type="Proteomes" id="UP000325788">
    <property type="component" value="Unassembled WGS sequence"/>
</dbReference>
<dbReference type="GO" id="GO:0043709">
    <property type="term" value="P:cell adhesion involved in single-species biofilm formation"/>
    <property type="evidence" value="ECO:0007669"/>
    <property type="project" value="InterPro"/>
</dbReference>
<dbReference type="NCBIfam" id="TIGR03940">
    <property type="entry name" value="PGA_PgaD"/>
    <property type="match status" value="1"/>
</dbReference>
<feature type="transmembrane region" description="Helical" evidence="1">
    <location>
        <begin position="60"/>
        <end position="84"/>
    </location>
</feature>
<feature type="transmembrane region" description="Helical" evidence="1">
    <location>
        <begin position="28"/>
        <end position="48"/>
    </location>
</feature>
<dbReference type="Pfam" id="PF13994">
    <property type="entry name" value="PgaD"/>
    <property type="match status" value="1"/>
</dbReference>
<dbReference type="RefSeq" id="WP_151503716.1">
    <property type="nucleotide sequence ID" value="NZ_VXLD01000001.1"/>
</dbReference>